<protein>
    <submittedName>
        <fullName evidence="1">Uncharacterized protein</fullName>
    </submittedName>
</protein>
<reference evidence="2" key="1">
    <citation type="journal article" date="2017" name="Genome Biol.">
        <title>Comparative genomics reveals high biological diversity and specific adaptations in the industrially and medically important fungal genus Aspergillus.</title>
        <authorList>
            <person name="de Vries R.P."/>
            <person name="Riley R."/>
            <person name="Wiebenga A."/>
            <person name="Aguilar-Osorio G."/>
            <person name="Amillis S."/>
            <person name="Uchima C.A."/>
            <person name="Anderluh G."/>
            <person name="Asadollahi M."/>
            <person name="Askin M."/>
            <person name="Barry K."/>
            <person name="Battaglia E."/>
            <person name="Bayram O."/>
            <person name="Benocci T."/>
            <person name="Braus-Stromeyer S.A."/>
            <person name="Caldana C."/>
            <person name="Canovas D."/>
            <person name="Cerqueira G.C."/>
            <person name="Chen F."/>
            <person name="Chen W."/>
            <person name="Choi C."/>
            <person name="Clum A."/>
            <person name="Dos Santos R.A."/>
            <person name="Damasio A.R."/>
            <person name="Diallinas G."/>
            <person name="Emri T."/>
            <person name="Fekete E."/>
            <person name="Flipphi M."/>
            <person name="Freyberg S."/>
            <person name="Gallo A."/>
            <person name="Gournas C."/>
            <person name="Habgood R."/>
            <person name="Hainaut M."/>
            <person name="Harispe M.L."/>
            <person name="Henrissat B."/>
            <person name="Hilden K.S."/>
            <person name="Hope R."/>
            <person name="Hossain A."/>
            <person name="Karabika E."/>
            <person name="Karaffa L."/>
            <person name="Karanyi Z."/>
            <person name="Krasevec N."/>
            <person name="Kuo A."/>
            <person name="Kusch H."/>
            <person name="LaButti K."/>
            <person name="Lagendijk E.L."/>
            <person name="Lapidus A."/>
            <person name="Levasseur A."/>
            <person name="Lindquist E."/>
            <person name="Lipzen A."/>
            <person name="Logrieco A.F."/>
            <person name="MacCabe A."/>
            <person name="Maekelae M.R."/>
            <person name="Malavazi I."/>
            <person name="Melin P."/>
            <person name="Meyer V."/>
            <person name="Mielnichuk N."/>
            <person name="Miskei M."/>
            <person name="Molnar A.P."/>
            <person name="Mule G."/>
            <person name="Ngan C.Y."/>
            <person name="Orejas M."/>
            <person name="Orosz E."/>
            <person name="Ouedraogo J.P."/>
            <person name="Overkamp K.M."/>
            <person name="Park H.-S."/>
            <person name="Perrone G."/>
            <person name="Piumi F."/>
            <person name="Punt P.J."/>
            <person name="Ram A.F."/>
            <person name="Ramon A."/>
            <person name="Rauscher S."/>
            <person name="Record E."/>
            <person name="Riano-Pachon D.M."/>
            <person name="Robert V."/>
            <person name="Roehrig J."/>
            <person name="Ruller R."/>
            <person name="Salamov A."/>
            <person name="Salih N.S."/>
            <person name="Samson R.A."/>
            <person name="Sandor E."/>
            <person name="Sanguinetti M."/>
            <person name="Schuetze T."/>
            <person name="Sepcic K."/>
            <person name="Shelest E."/>
            <person name="Sherlock G."/>
            <person name="Sophianopoulou V."/>
            <person name="Squina F.M."/>
            <person name="Sun H."/>
            <person name="Susca A."/>
            <person name="Todd R.B."/>
            <person name="Tsang A."/>
            <person name="Unkles S.E."/>
            <person name="van de Wiele N."/>
            <person name="van Rossen-Uffink D."/>
            <person name="Oliveira J.V."/>
            <person name="Vesth T.C."/>
            <person name="Visser J."/>
            <person name="Yu J.-H."/>
            <person name="Zhou M."/>
            <person name="Andersen M.R."/>
            <person name="Archer D.B."/>
            <person name="Baker S.E."/>
            <person name="Benoit I."/>
            <person name="Brakhage A.A."/>
            <person name="Braus G.H."/>
            <person name="Fischer R."/>
            <person name="Frisvad J.C."/>
            <person name="Goldman G.H."/>
            <person name="Houbraken J."/>
            <person name="Oakley B."/>
            <person name="Pocsi I."/>
            <person name="Scazzocchio C."/>
            <person name="Seiboth B."/>
            <person name="vanKuyk P.A."/>
            <person name="Wortman J."/>
            <person name="Dyer P.S."/>
            <person name="Grigoriev I.V."/>
        </authorList>
    </citation>
    <scope>NUCLEOTIDE SEQUENCE [LARGE SCALE GENOMIC DNA]</scope>
    <source>
        <strain evidence="2">CBS 106.47</strain>
    </source>
</reference>
<dbReference type="InterPro" id="IPR001353">
    <property type="entry name" value="Proteasome_sua/b"/>
</dbReference>
<dbReference type="VEuPathDB" id="FungiDB:ASPFODRAFT_49252"/>
<proteinExistence type="predicted"/>
<dbReference type="Gene3D" id="3.60.20.10">
    <property type="entry name" value="Glutamine Phosphoribosylpyrophosphate, subunit 1, domain 1"/>
    <property type="match status" value="1"/>
</dbReference>
<dbReference type="GO" id="GO:0051603">
    <property type="term" value="P:proteolysis involved in protein catabolic process"/>
    <property type="evidence" value="ECO:0007669"/>
    <property type="project" value="InterPro"/>
</dbReference>
<sequence>MYNYQRGVPMFVGACAQRLSTILYPKSFFVYQVHAVLAGLNEDGEGALYSYNPVGLYERVVQDNQVNFQL</sequence>
<accession>A0A1M3TAN1</accession>
<dbReference type="EMBL" id="KV878245">
    <property type="protein sequence ID" value="OJZ83809.1"/>
    <property type="molecule type" value="Genomic_DNA"/>
</dbReference>
<evidence type="ECO:0000313" key="1">
    <source>
        <dbReference type="EMBL" id="OJZ83809.1"/>
    </source>
</evidence>
<dbReference type="Proteomes" id="UP000184063">
    <property type="component" value="Unassembled WGS sequence"/>
</dbReference>
<name>A0A1M3TAN1_ASPLC</name>
<evidence type="ECO:0000313" key="2">
    <source>
        <dbReference type="Proteomes" id="UP000184063"/>
    </source>
</evidence>
<dbReference type="InterPro" id="IPR029055">
    <property type="entry name" value="Ntn_hydrolases_N"/>
</dbReference>
<organism evidence="1 2">
    <name type="scientific">Aspergillus luchuensis (strain CBS 106.47)</name>
    <dbReference type="NCBI Taxonomy" id="1137211"/>
    <lineage>
        <taxon>Eukaryota</taxon>
        <taxon>Fungi</taxon>
        <taxon>Dikarya</taxon>
        <taxon>Ascomycota</taxon>
        <taxon>Pezizomycotina</taxon>
        <taxon>Eurotiomycetes</taxon>
        <taxon>Eurotiomycetidae</taxon>
        <taxon>Eurotiales</taxon>
        <taxon>Aspergillaceae</taxon>
        <taxon>Aspergillus</taxon>
        <taxon>Aspergillus subgen. Circumdati</taxon>
    </lineage>
</organism>
<dbReference type="Pfam" id="PF00227">
    <property type="entry name" value="Proteasome"/>
    <property type="match status" value="1"/>
</dbReference>
<dbReference type="SUPFAM" id="SSF56235">
    <property type="entry name" value="N-terminal nucleophile aminohydrolases (Ntn hydrolases)"/>
    <property type="match status" value="1"/>
</dbReference>
<dbReference type="GO" id="GO:0005839">
    <property type="term" value="C:proteasome core complex"/>
    <property type="evidence" value="ECO:0007669"/>
    <property type="project" value="InterPro"/>
</dbReference>
<dbReference type="AlphaFoldDB" id="A0A1M3TAN1"/>
<gene>
    <name evidence="1" type="ORF">ASPFODRAFT_49252</name>
</gene>